<name>A0A811PYB4_9POAL</name>
<dbReference type="EMBL" id="CAJGYO010000008">
    <property type="protein sequence ID" value="CAD6250902.1"/>
    <property type="molecule type" value="Genomic_DNA"/>
</dbReference>
<dbReference type="AlphaFoldDB" id="A0A811PYB4"/>
<sequence length="315" mass="35183">MENNDADKKETDDSTPQRSRKVRKSLVPELKFAPKVLPKKTAKIIPKREPHEENKVLTIDRKVMTGIGSFQITDNPRNGAKAEKQDPSVPRTFPTPRSSSTGAAAVKLLKEHDEPWDYKCTNYPVTLPQMAQLWRYRFSCSCFLVSSVFGKNLDEEEFSHSLSRAQDGELTAAEELGLMERVDMPQLLFFQFPTSLPLPRETDPAAETETNNIVNANTKSMGNYRKRMLDSGNACSLKELPGGLMGKILVYKSGKVKMTLGDVLFDVAAGSNCMFAQEVVAIDTREKHCSSMGELGKRAIVTPDIDYLLDSIEKM</sequence>
<gene>
    <name evidence="2" type="ORF">NCGR_LOCUS34670</name>
</gene>
<proteinExistence type="predicted"/>
<dbReference type="OrthoDB" id="747670at2759"/>
<evidence type="ECO:0000313" key="3">
    <source>
        <dbReference type="Proteomes" id="UP000604825"/>
    </source>
</evidence>
<feature type="region of interest" description="Disordered" evidence="1">
    <location>
        <begin position="69"/>
        <end position="101"/>
    </location>
</feature>
<evidence type="ECO:0000313" key="2">
    <source>
        <dbReference type="EMBL" id="CAD6250902.1"/>
    </source>
</evidence>
<evidence type="ECO:0000256" key="1">
    <source>
        <dbReference type="SAM" id="MobiDB-lite"/>
    </source>
</evidence>
<dbReference type="PANTHER" id="PTHR13408">
    <property type="entry name" value="DNA-DIRECTED RNA POLYMERASE III"/>
    <property type="match status" value="1"/>
</dbReference>
<dbReference type="InterPro" id="IPR007811">
    <property type="entry name" value="RPC4"/>
</dbReference>
<dbReference type="PANTHER" id="PTHR13408:SF9">
    <property type="entry name" value="DNA-DIRECTED RNA POLYMERASE III SUBUNIT RPC4"/>
    <property type="match status" value="1"/>
</dbReference>
<feature type="region of interest" description="Disordered" evidence="1">
    <location>
        <begin position="1"/>
        <end position="27"/>
    </location>
</feature>
<dbReference type="Pfam" id="PF05132">
    <property type="entry name" value="RNA_pol_Rpc4"/>
    <property type="match status" value="1"/>
</dbReference>
<dbReference type="GO" id="GO:0042797">
    <property type="term" value="P:tRNA transcription by RNA polymerase III"/>
    <property type="evidence" value="ECO:0007669"/>
    <property type="project" value="TreeGrafter"/>
</dbReference>
<reference evidence="2" key="1">
    <citation type="submission" date="2020-10" db="EMBL/GenBank/DDBJ databases">
        <authorList>
            <person name="Han B."/>
            <person name="Lu T."/>
            <person name="Zhao Q."/>
            <person name="Huang X."/>
            <person name="Zhao Y."/>
        </authorList>
    </citation>
    <scope>NUCLEOTIDE SEQUENCE</scope>
</reference>
<accession>A0A811PYB4</accession>
<organism evidence="2 3">
    <name type="scientific">Miscanthus lutarioriparius</name>
    <dbReference type="NCBI Taxonomy" id="422564"/>
    <lineage>
        <taxon>Eukaryota</taxon>
        <taxon>Viridiplantae</taxon>
        <taxon>Streptophyta</taxon>
        <taxon>Embryophyta</taxon>
        <taxon>Tracheophyta</taxon>
        <taxon>Spermatophyta</taxon>
        <taxon>Magnoliopsida</taxon>
        <taxon>Liliopsida</taxon>
        <taxon>Poales</taxon>
        <taxon>Poaceae</taxon>
        <taxon>PACMAD clade</taxon>
        <taxon>Panicoideae</taxon>
        <taxon>Andropogonodae</taxon>
        <taxon>Andropogoneae</taxon>
        <taxon>Saccharinae</taxon>
        <taxon>Miscanthus</taxon>
    </lineage>
</organism>
<evidence type="ECO:0008006" key="4">
    <source>
        <dbReference type="Google" id="ProtNLM"/>
    </source>
</evidence>
<keyword evidence="3" id="KW-1185">Reference proteome</keyword>
<dbReference type="GO" id="GO:0003677">
    <property type="term" value="F:DNA binding"/>
    <property type="evidence" value="ECO:0007669"/>
    <property type="project" value="InterPro"/>
</dbReference>
<protein>
    <recommendedName>
        <fullName evidence="4">DNA-directed RNA polymerase III subunit RPC4</fullName>
    </recommendedName>
</protein>
<comment type="caution">
    <text evidence="2">The sequence shown here is derived from an EMBL/GenBank/DDBJ whole genome shotgun (WGS) entry which is preliminary data.</text>
</comment>
<feature type="compositionally biased region" description="Basic and acidic residues" evidence="1">
    <location>
        <begin position="1"/>
        <end position="12"/>
    </location>
</feature>
<dbReference type="GO" id="GO:0005666">
    <property type="term" value="C:RNA polymerase III complex"/>
    <property type="evidence" value="ECO:0007669"/>
    <property type="project" value="InterPro"/>
</dbReference>
<dbReference type="Proteomes" id="UP000604825">
    <property type="component" value="Unassembled WGS sequence"/>
</dbReference>